<dbReference type="InterPro" id="IPR036388">
    <property type="entry name" value="WH-like_DNA-bd_sf"/>
</dbReference>
<accession>A0A2X4X137</accession>
<dbReference type="Gene3D" id="1.10.10.10">
    <property type="entry name" value="Winged helix-like DNA-binding domain superfamily/Winged helix DNA-binding domain"/>
    <property type="match status" value="1"/>
</dbReference>
<evidence type="ECO:0000256" key="3">
    <source>
        <dbReference type="ARBA" id="ARBA00023082"/>
    </source>
</evidence>
<dbReference type="InterPro" id="IPR014284">
    <property type="entry name" value="RNA_pol_sigma-70_dom"/>
</dbReference>
<dbReference type="Proteomes" id="UP000249134">
    <property type="component" value="Chromosome 1"/>
</dbReference>
<name>A0A2X4X137_LEDLE</name>
<dbReference type="SUPFAM" id="SSF88946">
    <property type="entry name" value="Sigma2 domain of RNA polymerase sigma factors"/>
    <property type="match status" value="1"/>
</dbReference>
<keyword evidence="3" id="KW-0731">Sigma factor</keyword>
<dbReference type="InterPro" id="IPR007627">
    <property type="entry name" value="RNA_pol_sigma70_r2"/>
</dbReference>
<dbReference type="AlphaFoldDB" id="A0A2X4X137"/>
<dbReference type="NCBIfam" id="TIGR02937">
    <property type="entry name" value="sigma70-ECF"/>
    <property type="match status" value="1"/>
</dbReference>
<gene>
    <name evidence="7" type="primary">sigV_4</name>
    <name evidence="7" type="ORF">NCTC4824_04228</name>
</gene>
<dbReference type="GO" id="GO:0003677">
    <property type="term" value="F:DNA binding"/>
    <property type="evidence" value="ECO:0007669"/>
    <property type="project" value="InterPro"/>
</dbReference>
<keyword evidence="8" id="KW-1185">Reference proteome</keyword>
<dbReference type="CDD" id="cd06171">
    <property type="entry name" value="Sigma70_r4"/>
    <property type="match status" value="1"/>
</dbReference>
<keyword evidence="4" id="KW-0804">Transcription</keyword>
<evidence type="ECO:0000313" key="7">
    <source>
        <dbReference type="EMBL" id="SQI63670.1"/>
    </source>
</evidence>
<evidence type="ECO:0000313" key="8">
    <source>
        <dbReference type="Proteomes" id="UP000249134"/>
    </source>
</evidence>
<sequence>MSYSIQLVELARAGDKEAFEQLVKIESEKLYKIAYLHMHNKEDALDVLQEATYKAYISIHQLKSPVYFSTWLVKILIRTAYKELERKKKTIQLPEETIQFLLESNQIEAPSFDLSEALSELNTDYRNVITLFYYYDLPIRTIATVLNKPQSTVKTYLRRAKMELKKMLGDDYYAKKLI</sequence>
<dbReference type="InterPro" id="IPR013324">
    <property type="entry name" value="RNA_pol_sigma_r3/r4-like"/>
</dbReference>
<dbReference type="InterPro" id="IPR013325">
    <property type="entry name" value="RNA_pol_sigma_r2"/>
</dbReference>
<evidence type="ECO:0000259" key="5">
    <source>
        <dbReference type="Pfam" id="PF04542"/>
    </source>
</evidence>
<dbReference type="RefSeq" id="WP_066144776.1">
    <property type="nucleotide sequence ID" value="NZ_CBCSGM010000005.1"/>
</dbReference>
<evidence type="ECO:0000256" key="2">
    <source>
        <dbReference type="ARBA" id="ARBA00023015"/>
    </source>
</evidence>
<dbReference type="KEGG" id="blen:NCTC4824_04228"/>
<dbReference type="InterPro" id="IPR039425">
    <property type="entry name" value="RNA_pol_sigma-70-like"/>
</dbReference>
<dbReference type="Pfam" id="PF04542">
    <property type="entry name" value="Sigma70_r2"/>
    <property type="match status" value="1"/>
</dbReference>
<dbReference type="Gene3D" id="1.10.1740.10">
    <property type="match status" value="1"/>
</dbReference>
<evidence type="ECO:0000256" key="1">
    <source>
        <dbReference type="ARBA" id="ARBA00010641"/>
    </source>
</evidence>
<dbReference type="SUPFAM" id="SSF88659">
    <property type="entry name" value="Sigma3 and sigma4 domains of RNA polymerase sigma factors"/>
    <property type="match status" value="1"/>
</dbReference>
<evidence type="ECO:0000259" key="6">
    <source>
        <dbReference type="Pfam" id="PF08281"/>
    </source>
</evidence>
<dbReference type="Pfam" id="PF08281">
    <property type="entry name" value="Sigma70_r4_2"/>
    <property type="match status" value="1"/>
</dbReference>
<protein>
    <submittedName>
        <fullName evidence="7">RNA polymerase</fullName>
    </submittedName>
</protein>
<organism evidence="7 8">
    <name type="scientific">Lederbergia lenta</name>
    <name type="common">Bacillus lentus</name>
    <dbReference type="NCBI Taxonomy" id="1467"/>
    <lineage>
        <taxon>Bacteria</taxon>
        <taxon>Bacillati</taxon>
        <taxon>Bacillota</taxon>
        <taxon>Bacilli</taxon>
        <taxon>Bacillales</taxon>
        <taxon>Bacillaceae</taxon>
        <taxon>Lederbergia</taxon>
    </lineage>
</organism>
<feature type="domain" description="RNA polymerase sigma-70 region 2" evidence="5">
    <location>
        <begin position="27"/>
        <end position="89"/>
    </location>
</feature>
<dbReference type="GO" id="GO:0016987">
    <property type="term" value="F:sigma factor activity"/>
    <property type="evidence" value="ECO:0007669"/>
    <property type="project" value="UniProtKB-KW"/>
</dbReference>
<comment type="similarity">
    <text evidence="1">Belongs to the sigma-70 factor family. ECF subfamily.</text>
</comment>
<dbReference type="STRING" id="1348624.GCA_001591545_03306"/>
<evidence type="ECO:0000256" key="4">
    <source>
        <dbReference type="ARBA" id="ARBA00023163"/>
    </source>
</evidence>
<dbReference type="GO" id="GO:0006352">
    <property type="term" value="P:DNA-templated transcription initiation"/>
    <property type="evidence" value="ECO:0007669"/>
    <property type="project" value="InterPro"/>
</dbReference>
<dbReference type="PANTHER" id="PTHR43133:SF51">
    <property type="entry name" value="RNA POLYMERASE SIGMA FACTOR"/>
    <property type="match status" value="1"/>
</dbReference>
<reference evidence="7 8" key="1">
    <citation type="submission" date="2018-06" db="EMBL/GenBank/DDBJ databases">
        <authorList>
            <consortium name="Pathogen Informatics"/>
            <person name="Doyle S."/>
        </authorList>
    </citation>
    <scope>NUCLEOTIDE SEQUENCE [LARGE SCALE GENOMIC DNA]</scope>
    <source>
        <strain evidence="7 8">NCTC4824</strain>
    </source>
</reference>
<feature type="domain" description="RNA polymerase sigma factor 70 region 4 type 2" evidence="6">
    <location>
        <begin position="113"/>
        <end position="164"/>
    </location>
</feature>
<keyword evidence="2" id="KW-0805">Transcription regulation</keyword>
<dbReference type="InterPro" id="IPR013249">
    <property type="entry name" value="RNA_pol_sigma70_r4_t2"/>
</dbReference>
<dbReference type="EMBL" id="LS483476">
    <property type="protein sequence ID" value="SQI63670.1"/>
    <property type="molecule type" value="Genomic_DNA"/>
</dbReference>
<dbReference type="PANTHER" id="PTHR43133">
    <property type="entry name" value="RNA POLYMERASE ECF-TYPE SIGMA FACTO"/>
    <property type="match status" value="1"/>
</dbReference>
<dbReference type="InterPro" id="IPR014300">
    <property type="entry name" value="RNA_pol_sigma-V"/>
</dbReference>
<proteinExistence type="inferred from homology"/>
<dbReference type="NCBIfam" id="TIGR02954">
    <property type="entry name" value="Sig70_famx3"/>
    <property type="match status" value="1"/>
</dbReference>